<comment type="caution">
    <text evidence="2">The sequence shown here is derived from an EMBL/GenBank/DDBJ whole genome shotgun (WGS) entry which is preliminary data.</text>
</comment>
<evidence type="ECO:0000313" key="3">
    <source>
        <dbReference type="Proteomes" id="UP000288805"/>
    </source>
</evidence>
<evidence type="ECO:0000313" key="2">
    <source>
        <dbReference type="EMBL" id="RVW54348.1"/>
    </source>
</evidence>
<dbReference type="AlphaFoldDB" id="A0A438F2V2"/>
<sequence>MSTPSKSRSSARGEEDYFEWCQAIERRQLESERQMQALLQETARLREENTVLRIKASSTGPPHGQCSRGQGANSRLEPELIYLGTVGAIPETGNVRPQERHTPMHQAPQEESSDSTRLS</sequence>
<dbReference type="Proteomes" id="UP000288805">
    <property type="component" value="Unassembled WGS sequence"/>
</dbReference>
<feature type="region of interest" description="Disordered" evidence="1">
    <location>
        <begin position="87"/>
        <end position="119"/>
    </location>
</feature>
<proteinExistence type="predicted"/>
<name>A0A438F2V2_VITVI</name>
<feature type="region of interest" description="Disordered" evidence="1">
    <location>
        <begin position="53"/>
        <end position="73"/>
    </location>
</feature>
<accession>A0A438F2V2</accession>
<protein>
    <submittedName>
        <fullName evidence="2">Uncharacterized protein</fullName>
    </submittedName>
</protein>
<organism evidence="2 3">
    <name type="scientific">Vitis vinifera</name>
    <name type="common">Grape</name>
    <dbReference type="NCBI Taxonomy" id="29760"/>
    <lineage>
        <taxon>Eukaryota</taxon>
        <taxon>Viridiplantae</taxon>
        <taxon>Streptophyta</taxon>
        <taxon>Embryophyta</taxon>
        <taxon>Tracheophyta</taxon>
        <taxon>Spermatophyta</taxon>
        <taxon>Magnoliopsida</taxon>
        <taxon>eudicotyledons</taxon>
        <taxon>Gunneridae</taxon>
        <taxon>Pentapetalae</taxon>
        <taxon>rosids</taxon>
        <taxon>Vitales</taxon>
        <taxon>Vitaceae</taxon>
        <taxon>Viteae</taxon>
        <taxon>Vitis</taxon>
    </lineage>
</organism>
<dbReference type="EMBL" id="QGNW01001128">
    <property type="protein sequence ID" value="RVW54348.1"/>
    <property type="molecule type" value="Genomic_DNA"/>
</dbReference>
<evidence type="ECO:0000256" key="1">
    <source>
        <dbReference type="SAM" id="MobiDB-lite"/>
    </source>
</evidence>
<reference evidence="2 3" key="1">
    <citation type="journal article" date="2018" name="PLoS Genet.">
        <title>Population sequencing reveals clonal diversity and ancestral inbreeding in the grapevine cultivar Chardonnay.</title>
        <authorList>
            <person name="Roach M.J."/>
            <person name="Johnson D.L."/>
            <person name="Bohlmann J."/>
            <person name="van Vuuren H.J."/>
            <person name="Jones S.J."/>
            <person name="Pretorius I.S."/>
            <person name="Schmidt S.A."/>
            <person name="Borneman A.R."/>
        </authorList>
    </citation>
    <scope>NUCLEOTIDE SEQUENCE [LARGE SCALE GENOMIC DNA]</scope>
    <source>
        <strain evidence="3">cv. Chardonnay</strain>
        <tissue evidence="2">Leaf</tissue>
    </source>
</reference>
<gene>
    <name evidence="2" type="ORF">CK203_068371</name>
</gene>